<evidence type="ECO:0000313" key="6">
    <source>
        <dbReference type="Proteomes" id="UP000005408"/>
    </source>
</evidence>
<dbReference type="Gene3D" id="3.40.50.150">
    <property type="entry name" value="Vaccinia Virus protein VP39"/>
    <property type="match status" value="1"/>
</dbReference>
<keyword evidence="2" id="KW-0489">Methyltransferase</keyword>
<dbReference type="AlphaFoldDB" id="A0A8W8NQA7"/>
<evidence type="ECO:0000256" key="3">
    <source>
        <dbReference type="ARBA" id="ARBA00022679"/>
    </source>
</evidence>
<dbReference type="SUPFAM" id="SSF81799">
    <property type="entry name" value="Putative methyltransferase TM0872, insert domain"/>
    <property type="match status" value="1"/>
</dbReference>
<dbReference type="SUPFAM" id="SSF53335">
    <property type="entry name" value="S-adenosyl-L-methionine-dependent methyltransferases"/>
    <property type="match status" value="1"/>
</dbReference>
<organism evidence="5 6">
    <name type="scientific">Magallana gigas</name>
    <name type="common">Pacific oyster</name>
    <name type="synonym">Crassostrea gigas</name>
    <dbReference type="NCBI Taxonomy" id="29159"/>
    <lineage>
        <taxon>Eukaryota</taxon>
        <taxon>Metazoa</taxon>
        <taxon>Spiralia</taxon>
        <taxon>Lophotrochozoa</taxon>
        <taxon>Mollusca</taxon>
        <taxon>Bivalvia</taxon>
        <taxon>Autobranchia</taxon>
        <taxon>Pteriomorphia</taxon>
        <taxon>Ostreida</taxon>
        <taxon>Ostreoidea</taxon>
        <taxon>Ostreidae</taxon>
        <taxon>Magallana</taxon>
    </lineage>
</organism>
<dbReference type="InterPro" id="IPR002903">
    <property type="entry name" value="RsmH"/>
</dbReference>
<keyword evidence="6" id="KW-1185">Reference proteome</keyword>
<dbReference type="Pfam" id="PF01795">
    <property type="entry name" value="Methyltransf_5"/>
    <property type="match status" value="1"/>
</dbReference>
<comment type="similarity">
    <text evidence="1">Belongs to the methyltransferase superfamily. RsmH family.</text>
</comment>
<accession>A0A8W8NQA7</accession>
<dbReference type="NCBIfam" id="TIGR00006">
    <property type="entry name" value="16S rRNA (cytosine(1402)-N(4))-methyltransferase RsmH"/>
    <property type="match status" value="1"/>
</dbReference>
<proteinExistence type="inferred from homology"/>
<dbReference type="HAMAP" id="MF_01007">
    <property type="entry name" value="16SrRNA_methyltr_H"/>
    <property type="match status" value="1"/>
</dbReference>
<dbReference type="Proteomes" id="UP000005408">
    <property type="component" value="Unassembled WGS sequence"/>
</dbReference>
<evidence type="ECO:0000313" key="5">
    <source>
        <dbReference type="EnsemblMetazoa" id="G6874.5:cds"/>
    </source>
</evidence>
<dbReference type="InterPro" id="IPR029063">
    <property type="entry name" value="SAM-dependent_MTases_sf"/>
</dbReference>
<name>A0A8W8NQA7_MAGGI</name>
<dbReference type="EnsemblMetazoa" id="G6874.5">
    <property type="protein sequence ID" value="G6874.5:cds"/>
    <property type="gene ID" value="G6874"/>
</dbReference>
<keyword evidence="3" id="KW-0808">Transferase</keyword>
<protein>
    <submittedName>
        <fullName evidence="5">Uncharacterized protein</fullName>
    </submittedName>
</protein>
<dbReference type="InterPro" id="IPR023397">
    <property type="entry name" value="SAM-dep_MeTrfase_MraW_recog"/>
</dbReference>
<dbReference type="GO" id="GO:0070475">
    <property type="term" value="P:rRNA base methylation"/>
    <property type="evidence" value="ECO:0007669"/>
    <property type="project" value="TreeGrafter"/>
</dbReference>
<dbReference type="PANTHER" id="PTHR11265">
    <property type="entry name" value="S-ADENOSYL-METHYLTRANSFERASE MRAW"/>
    <property type="match status" value="1"/>
</dbReference>
<reference evidence="5" key="1">
    <citation type="submission" date="2022-08" db="UniProtKB">
        <authorList>
            <consortium name="EnsemblMetazoa"/>
        </authorList>
    </citation>
    <scope>IDENTIFICATION</scope>
    <source>
        <strain evidence="5">05x7-T-G4-1.051#20</strain>
    </source>
</reference>
<keyword evidence="4" id="KW-0949">S-adenosyl-L-methionine</keyword>
<evidence type="ECO:0000256" key="1">
    <source>
        <dbReference type="ARBA" id="ARBA00010396"/>
    </source>
</evidence>
<dbReference type="PANTHER" id="PTHR11265:SF0">
    <property type="entry name" value="12S RRNA N4-METHYLCYTIDINE METHYLTRANSFERASE"/>
    <property type="match status" value="1"/>
</dbReference>
<evidence type="ECO:0000256" key="2">
    <source>
        <dbReference type="ARBA" id="ARBA00022603"/>
    </source>
</evidence>
<evidence type="ECO:0000256" key="4">
    <source>
        <dbReference type="ARBA" id="ARBA00022691"/>
    </source>
</evidence>
<dbReference type="GO" id="GO:0071424">
    <property type="term" value="F:rRNA (cytosine-N4-)-methyltransferase activity"/>
    <property type="evidence" value="ECO:0007669"/>
    <property type="project" value="TreeGrafter"/>
</dbReference>
<dbReference type="Gene3D" id="1.10.150.170">
    <property type="entry name" value="Putative methyltransferase TM0872, insert domain"/>
    <property type="match status" value="1"/>
</dbReference>
<sequence>MATCCWKWNTADWLVSHISHAMAFRRCIMMTLKPHRTLTYSCLATIRRHLSGISTWVKLDTNCLTTRTRSVSMCTCTSKQFHHTTTHPQKGKATDSDIWNISGFYQEEFQRKISKLEEPESEAKFSHVPVMVQEVVKLLHPKQGKLFIDMTFGAGGHTKAILEENPEAQVVCLDRDPLAYINAEELAKSYEPQQLLPCIGQFSELPGILKKHGISPGSVDGILFDVGASSMQYDQRERGFSLSREGPLDMRMDNGRNPDGVSAADVVNHLTGQELKHIIKKYGEDPLANKISHAIVSARNVSGRISTTKELADIIENALDGTIQRDKLSRKSHVATRTFQALRIFVNDELNEINNGLHVAYHYLRPHGVCVGISFQSLEDRIFKRHFHGIDMEEPKNMTSKQQARAMKDDHQKYSKELIQKLLKKRWIPVCKTAMTPTNSEVNENPRSRSAKLRAAIKGLDS</sequence>